<feature type="transmembrane region" description="Helical" evidence="1">
    <location>
        <begin position="219"/>
        <end position="239"/>
    </location>
</feature>
<gene>
    <name evidence="2" type="ORF">HZZ10_16245</name>
</gene>
<feature type="transmembrane region" description="Helical" evidence="1">
    <location>
        <begin position="120"/>
        <end position="140"/>
    </location>
</feature>
<dbReference type="Proteomes" id="UP000561011">
    <property type="component" value="Unassembled WGS sequence"/>
</dbReference>
<comment type="caution">
    <text evidence="2">The sequence shown here is derived from an EMBL/GenBank/DDBJ whole genome shotgun (WGS) entry which is preliminary data.</text>
</comment>
<dbReference type="RefSeq" id="WP_179914300.1">
    <property type="nucleotide sequence ID" value="NZ_JACBYE010000054.1"/>
</dbReference>
<evidence type="ECO:0000313" key="3">
    <source>
        <dbReference type="Proteomes" id="UP000561011"/>
    </source>
</evidence>
<reference evidence="2 3" key="1">
    <citation type="submission" date="2020-07" db="EMBL/GenBank/DDBJ databases">
        <title>MOT database genomes.</title>
        <authorList>
            <person name="Joseph S."/>
            <person name="Aduse-Opoku J."/>
            <person name="Hashim A."/>
            <person name="Wade W."/>
            <person name="Curtis M."/>
        </authorList>
    </citation>
    <scope>NUCLEOTIDE SEQUENCE [LARGE SCALE GENOMIC DNA]</scope>
    <source>
        <strain evidence="2 3">DSM 100099</strain>
    </source>
</reference>
<feature type="transmembrane region" description="Helical" evidence="1">
    <location>
        <begin position="9"/>
        <end position="26"/>
    </location>
</feature>
<keyword evidence="1" id="KW-0472">Membrane</keyword>
<protein>
    <submittedName>
        <fullName evidence="2">Uncharacterized protein</fullName>
    </submittedName>
</protein>
<dbReference type="EMBL" id="JACBYE010000054">
    <property type="protein sequence ID" value="NYS95069.1"/>
    <property type="molecule type" value="Genomic_DNA"/>
</dbReference>
<proteinExistence type="predicted"/>
<keyword evidence="1" id="KW-1133">Transmembrane helix</keyword>
<feature type="transmembrane region" description="Helical" evidence="1">
    <location>
        <begin position="38"/>
        <end position="62"/>
    </location>
</feature>
<evidence type="ECO:0000313" key="2">
    <source>
        <dbReference type="EMBL" id="NYS95069.1"/>
    </source>
</evidence>
<feature type="transmembrane region" description="Helical" evidence="1">
    <location>
        <begin position="147"/>
        <end position="170"/>
    </location>
</feature>
<feature type="transmembrane region" description="Helical" evidence="1">
    <location>
        <begin position="190"/>
        <end position="210"/>
    </location>
</feature>
<name>A0A853EX04_9MICO</name>
<dbReference type="AlphaFoldDB" id="A0A853EX04"/>
<keyword evidence="1" id="KW-0812">Transmembrane</keyword>
<evidence type="ECO:0000256" key="1">
    <source>
        <dbReference type="SAM" id="Phobius"/>
    </source>
</evidence>
<sequence>MRLWIRRSSALLAFPAMLVIVFLVLFSRSGWSWERSQAVSWATACTILLGPLAAGLVAFDVWRRQTSTMRELAASTRRGTAGIFALALAAWLLAVLAWLSGLGVALAMASSNGAAGPVPWWTIVQGLLVMLACVCIGALIGATFRSVAAAPVAAVVCYLVPIGANIFGLQGFMTAGGATAPLIGITQDRTIAVVLVLAAALAAALAWAMVRRSTAPTDAFVSVGAAVLGVALVGSLVYLNTLSPVLRTTQPSASPEVCVGSSPEVCGPGEGAALYAVAAEDLQSAGQLLSEDGVPLRDRYDYPRGDIMIPPGGAGMLSLSPSEVTDDGHLAPWDVALTIATPSVCAAYYGDTPPNDLLDAQGSLATWIVDRLSGEGGDSPADADGAQRAMEALQTCDGGAAGSWTYVSD</sequence>
<keyword evidence="3" id="KW-1185">Reference proteome</keyword>
<organism evidence="2 3">
    <name type="scientific">Sanguibacter inulinus</name>
    <dbReference type="NCBI Taxonomy" id="60922"/>
    <lineage>
        <taxon>Bacteria</taxon>
        <taxon>Bacillati</taxon>
        <taxon>Actinomycetota</taxon>
        <taxon>Actinomycetes</taxon>
        <taxon>Micrococcales</taxon>
        <taxon>Sanguibacteraceae</taxon>
        <taxon>Sanguibacter</taxon>
    </lineage>
</organism>
<feature type="transmembrane region" description="Helical" evidence="1">
    <location>
        <begin position="83"/>
        <end position="108"/>
    </location>
</feature>
<accession>A0A853EX04</accession>